<feature type="compositionally biased region" description="Basic and acidic residues" evidence="3">
    <location>
        <begin position="394"/>
        <end position="405"/>
    </location>
</feature>
<protein>
    <recommendedName>
        <fullName evidence="5">Protein kinase domain-containing protein</fullName>
    </recommendedName>
</protein>
<keyword evidence="4" id="KW-0472">Membrane</keyword>
<feature type="transmembrane region" description="Helical" evidence="4">
    <location>
        <begin position="337"/>
        <end position="362"/>
    </location>
</feature>
<dbReference type="EMBL" id="JAUJLE010000241">
    <property type="protein sequence ID" value="KAK0965606.1"/>
    <property type="molecule type" value="Genomic_DNA"/>
</dbReference>
<evidence type="ECO:0000256" key="2">
    <source>
        <dbReference type="ARBA" id="ARBA00023242"/>
    </source>
</evidence>
<dbReference type="PANTHER" id="PTHR37534">
    <property type="entry name" value="TRANSCRIPTIONAL ACTIVATOR PROTEIN UGA3"/>
    <property type="match status" value="1"/>
</dbReference>
<reference evidence="6" key="1">
    <citation type="submission" date="2023-06" db="EMBL/GenBank/DDBJ databases">
        <title>Black Yeasts Isolated from many extreme environments.</title>
        <authorList>
            <person name="Coleine C."/>
            <person name="Stajich J.E."/>
            <person name="Selbmann L."/>
        </authorList>
    </citation>
    <scope>NUCLEOTIDE SEQUENCE</scope>
    <source>
        <strain evidence="6">CCFEE 5200</strain>
    </source>
</reference>
<dbReference type="GO" id="GO:0045944">
    <property type="term" value="P:positive regulation of transcription by RNA polymerase II"/>
    <property type="evidence" value="ECO:0007669"/>
    <property type="project" value="TreeGrafter"/>
</dbReference>
<dbReference type="CDD" id="cd00180">
    <property type="entry name" value="PKc"/>
    <property type="match status" value="1"/>
</dbReference>
<dbReference type="Pfam" id="PF11951">
    <property type="entry name" value="Fungal_trans_2"/>
    <property type="match status" value="1"/>
</dbReference>
<sequence length="676" mass="74657">MAPFLSNATSRMTCGSPEHSSDILDWQWRTDSKTGVCRRAGIARMAPGVVEVLGVGTSSLVGLLDDGHILKYPVVEGECANEFNAEAAIYEALGDHPRIIGYLGRTKDGLKLERGNRLTESLETTDDLALKLRWARQAAEGLGYLHSRGVIHCDLHPDNLLLDDEKNLKMCDFQGKMGDFDGKAMERERYCLPRSDDDYTPSIQSDIFALGSTIFRIMTGSEPYQDLPDEDIEPKFRQLDFPATDFIAAKYSGIWPCKGGTFSCQLGNCTETFSIPSGGLTINDATLRALNVSQSAAGTAATAAASTVTVTPSALAATSTVTVAPTALAGDYVSRGVAAGIGAGIGVPLLCALVAVSALLVLEKRRHKNVQSTDEPATRSGGQDLPEAYSPQSRRGDGREGEHHGMAPAKPQELDNQQRFPALAPSSSPPVPNEQLRQFILEFLLYHDYSSSITSLGNPLDQRSIDLMEGFKLPEFMIQPQAGTLLGVMDGLFGFISRIRRLRDQIRQRRAQGAGHWWDADIIDDAFAIDDALRAWKCVHPPDSPRYAPSLLYRQCTWIYLHRTIQLSQPSPTFTEAVDQGLAYLRMLPWSTDDGSTQSILLMPLFLLGCAAFQPDQRPEISEAFQRLQSWSNLGNIRYAREIVEQVWRMMDEGMEEETWDWETIIARRGWDFLVT</sequence>
<comment type="subcellular location">
    <subcellularLocation>
        <location evidence="1">Nucleus</location>
    </subcellularLocation>
</comment>
<organism evidence="6 7">
    <name type="scientific">Friedmanniomyces endolithicus</name>
    <dbReference type="NCBI Taxonomy" id="329885"/>
    <lineage>
        <taxon>Eukaryota</taxon>
        <taxon>Fungi</taxon>
        <taxon>Dikarya</taxon>
        <taxon>Ascomycota</taxon>
        <taxon>Pezizomycotina</taxon>
        <taxon>Dothideomycetes</taxon>
        <taxon>Dothideomycetidae</taxon>
        <taxon>Mycosphaerellales</taxon>
        <taxon>Teratosphaeriaceae</taxon>
        <taxon>Friedmanniomyces</taxon>
    </lineage>
</organism>
<dbReference type="PANTHER" id="PTHR37534:SF38">
    <property type="entry name" value="ZN(2)-C6 FUNGAL-TYPE DOMAIN-CONTAINING PROTEIN"/>
    <property type="match status" value="1"/>
</dbReference>
<feature type="domain" description="Protein kinase" evidence="5">
    <location>
        <begin position="47"/>
        <end position="350"/>
    </location>
</feature>
<dbReference type="AlphaFoldDB" id="A0AAN6HDJ7"/>
<dbReference type="Pfam" id="PF00069">
    <property type="entry name" value="Pkinase"/>
    <property type="match status" value="1"/>
</dbReference>
<evidence type="ECO:0000313" key="7">
    <source>
        <dbReference type="Proteomes" id="UP001175353"/>
    </source>
</evidence>
<proteinExistence type="predicted"/>
<keyword evidence="4" id="KW-0812">Transmembrane</keyword>
<keyword evidence="2" id="KW-0539">Nucleus</keyword>
<keyword evidence="4" id="KW-1133">Transmembrane helix</keyword>
<dbReference type="GO" id="GO:0005634">
    <property type="term" value="C:nucleus"/>
    <property type="evidence" value="ECO:0007669"/>
    <property type="project" value="UniProtKB-SubCell"/>
</dbReference>
<dbReference type="Gene3D" id="1.10.510.10">
    <property type="entry name" value="Transferase(Phosphotransferase) domain 1"/>
    <property type="match status" value="1"/>
</dbReference>
<dbReference type="GO" id="GO:0000976">
    <property type="term" value="F:transcription cis-regulatory region binding"/>
    <property type="evidence" value="ECO:0007669"/>
    <property type="project" value="TreeGrafter"/>
</dbReference>
<dbReference type="Proteomes" id="UP001175353">
    <property type="component" value="Unassembled WGS sequence"/>
</dbReference>
<gene>
    <name evidence="6" type="ORF">LTR91_017905</name>
</gene>
<evidence type="ECO:0000313" key="6">
    <source>
        <dbReference type="EMBL" id="KAK0965606.1"/>
    </source>
</evidence>
<dbReference type="SUPFAM" id="SSF56112">
    <property type="entry name" value="Protein kinase-like (PK-like)"/>
    <property type="match status" value="1"/>
</dbReference>
<dbReference type="PROSITE" id="PS50011">
    <property type="entry name" value="PROTEIN_KINASE_DOM"/>
    <property type="match status" value="1"/>
</dbReference>
<dbReference type="GO" id="GO:0004672">
    <property type="term" value="F:protein kinase activity"/>
    <property type="evidence" value="ECO:0007669"/>
    <property type="project" value="InterPro"/>
</dbReference>
<name>A0AAN6HDJ7_9PEZI</name>
<evidence type="ECO:0000256" key="3">
    <source>
        <dbReference type="SAM" id="MobiDB-lite"/>
    </source>
</evidence>
<dbReference type="InterPro" id="IPR000719">
    <property type="entry name" value="Prot_kinase_dom"/>
</dbReference>
<dbReference type="GO" id="GO:0005524">
    <property type="term" value="F:ATP binding"/>
    <property type="evidence" value="ECO:0007669"/>
    <property type="project" value="InterPro"/>
</dbReference>
<accession>A0AAN6HDJ7</accession>
<dbReference type="InterPro" id="IPR011009">
    <property type="entry name" value="Kinase-like_dom_sf"/>
</dbReference>
<evidence type="ECO:0000259" key="5">
    <source>
        <dbReference type="PROSITE" id="PS50011"/>
    </source>
</evidence>
<comment type="caution">
    <text evidence="6">The sequence shown here is derived from an EMBL/GenBank/DDBJ whole genome shotgun (WGS) entry which is preliminary data.</text>
</comment>
<feature type="region of interest" description="Disordered" evidence="3">
    <location>
        <begin position="367"/>
        <end position="409"/>
    </location>
</feature>
<evidence type="ECO:0000256" key="1">
    <source>
        <dbReference type="ARBA" id="ARBA00004123"/>
    </source>
</evidence>
<keyword evidence="7" id="KW-1185">Reference proteome</keyword>
<evidence type="ECO:0000256" key="4">
    <source>
        <dbReference type="SAM" id="Phobius"/>
    </source>
</evidence>
<dbReference type="InterPro" id="IPR021858">
    <property type="entry name" value="Fun_TF"/>
</dbReference>
<dbReference type="GO" id="GO:0003700">
    <property type="term" value="F:DNA-binding transcription factor activity"/>
    <property type="evidence" value="ECO:0007669"/>
    <property type="project" value="TreeGrafter"/>
</dbReference>